<evidence type="ECO:0000256" key="1">
    <source>
        <dbReference type="SAM" id="MobiDB-lite"/>
    </source>
</evidence>
<dbReference type="eggNOG" id="ENOG502Z9ZB">
    <property type="taxonomic scope" value="Bacteria"/>
</dbReference>
<dbReference type="NCBIfam" id="NF041924">
    <property type="entry name" value="QatB"/>
    <property type="match status" value="1"/>
</dbReference>
<keyword evidence="3" id="KW-1185">Reference proteome</keyword>
<dbReference type="AlphaFoldDB" id="K9UPY1"/>
<dbReference type="OrthoDB" id="1430738at2"/>
<dbReference type="EMBL" id="CP003601">
    <property type="protein sequence ID" value="AFY96860.1"/>
    <property type="molecule type" value="Genomic_DNA"/>
</dbReference>
<dbReference type="KEGG" id="cmp:Cha6605_6016"/>
<keyword evidence="2" id="KW-0614">Plasmid</keyword>
<proteinExistence type="predicted"/>
<dbReference type="PATRIC" id="fig|1173020.3.peg.6912"/>
<evidence type="ECO:0000313" key="2">
    <source>
        <dbReference type="EMBL" id="AFY96860.1"/>
    </source>
</evidence>
<organism evidence="2 3">
    <name type="scientific">Chamaesiphon minutus (strain ATCC 27169 / PCC 6605)</name>
    <dbReference type="NCBI Taxonomy" id="1173020"/>
    <lineage>
        <taxon>Bacteria</taxon>
        <taxon>Bacillati</taxon>
        <taxon>Cyanobacteriota</taxon>
        <taxon>Cyanophyceae</taxon>
        <taxon>Gomontiellales</taxon>
        <taxon>Chamaesiphonaceae</taxon>
        <taxon>Chamaesiphon</taxon>
    </lineage>
</organism>
<geneLocation type="plasmid" evidence="2 3">
    <name>pCHA6605.01</name>
</geneLocation>
<dbReference type="HOGENOM" id="CLU_082113_2_0_3"/>
<accession>K9UPY1</accession>
<feature type="region of interest" description="Disordered" evidence="1">
    <location>
        <begin position="1"/>
        <end position="36"/>
    </location>
</feature>
<name>K9UPY1_CHAP6</name>
<gene>
    <name evidence="2" type="ORF">Cha6605_6016</name>
</gene>
<reference evidence="2 3" key="1">
    <citation type="submission" date="2012-05" db="EMBL/GenBank/DDBJ databases">
        <title>Noncontiguous Finished plasmid 1 of genome of Chamaesiphon sp. PCC 6605.</title>
        <authorList>
            <consortium name="US DOE Joint Genome Institute"/>
            <person name="Gugger M."/>
            <person name="Coursin T."/>
            <person name="Rippka R."/>
            <person name="Tandeau De Marsac N."/>
            <person name="Huntemann M."/>
            <person name="Wei C.-L."/>
            <person name="Han J."/>
            <person name="Detter J.C."/>
            <person name="Han C."/>
            <person name="Tapia R."/>
            <person name="Chen A."/>
            <person name="Kyrpides N."/>
            <person name="Mavromatis K."/>
            <person name="Markowitz V."/>
            <person name="Szeto E."/>
            <person name="Ivanova N."/>
            <person name="Pagani I."/>
            <person name="Pati A."/>
            <person name="Goodwin L."/>
            <person name="Nordberg H.P."/>
            <person name="Cantor M.N."/>
            <person name="Hua S.X."/>
            <person name="Woyke T."/>
            <person name="Kerfeld C.A."/>
        </authorList>
    </citation>
    <scope>NUCLEOTIDE SEQUENCE [LARGE SCALE GENOMIC DNA]</scope>
    <source>
        <strain evidence="3">ATCC 27169 / PCC 6605</strain>
        <plasmid evidence="3">Plasmid pCHA6605.01</plasmid>
    </source>
</reference>
<dbReference type="InterPro" id="IPR049675">
    <property type="entry name" value="QatB"/>
</dbReference>
<sequence length="249" mass="26966">MGTSQSSPGAGNKSPLVPPWADDRPEQPLPNSPPQRFTKFRRDFGNFVETGNPSSLQSALKQYASRGTGGASNASRRLGNITKAGASLYGLLTQSSEISQELGWSLSSLAGISCEVAIEKITQSLIASEGDSDKVRVAMNHALVEALDGLTEFDPSTITSDIIINTMIAYLTDCIFLQVLQDAGKAWIKAGTYVQATKAENDLREVIKVSVDAAMAPLFNDNPRPLTRTQTIDLQRSVIETVWLEWEGY</sequence>
<protein>
    <submittedName>
        <fullName evidence="2">Uncharacterized protein</fullName>
    </submittedName>
</protein>
<dbReference type="Proteomes" id="UP000010366">
    <property type="component" value="Plasmid pCHA6605.01"/>
</dbReference>
<evidence type="ECO:0000313" key="3">
    <source>
        <dbReference type="Proteomes" id="UP000010366"/>
    </source>
</evidence>
<dbReference type="RefSeq" id="WP_015328748.1">
    <property type="nucleotide sequence ID" value="NC_020053.1"/>
</dbReference>